<organism evidence="2 3">
    <name type="scientific">Candidatus Nomurabacteria bacterium RIFCSPLOWO2_01_FULL_40_18</name>
    <dbReference type="NCBI Taxonomy" id="1801773"/>
    <lineage>
        <taxon>Bacteria</taxon>
        <taxon>Candidatus Nomuraibacteriota</taxon>
    </lineage>
</organism>
<dbReference type="Gene3D" id="3.90.79.10">
    <property type="entry name" value="Nucleoside Triphosphate Pyrophosphohydrolase"/>
    <property type="match status" value="1"/>
</dbReference>
<reference evidence="2 3" key="1">
    <citation type="journal article" date="2016" name="Nat. Commun.">
        <title>Thousands of microbial genomes shed light on interconnected biogeochemical processes in an aquifer system.</title>
        <authorList>
            <person name="Anantharaman K."/>
            <person name="Brown C.T."/>
            <person name="Hug L.A."/>
            <person name="Sharon I."/>
            <person name="Castelle C.J."/>
            <person name="Probst A.J."/>
            <person name="Thomas B.C."/>
            <person name="Singh A."/>
            <person name="Wilkins M.J."/>
            <person name="Karaoz U."/>
            <person name="Brodie E.L."/>
            <person name="Williams K.H."/>
            <person name="Hubbard S.S."/>
            <person name="Banfield J.F."/>
        </authorList>
    </citation>
    <scope>NUCLEOTIDE SEQUENCE [LARGE SCALE GENOMIC DNA]</scope>
</reference>
<dbReference type="STRING" id="1801773.A3A03_00160"/>
<comment type="caution">
    <text evidence="2">The sequence shown here is derived from an EMBL/GenBank/DDBJ whole genome shotgun (WGS) entry which is preliminary data.</text>
</comment>
<dbReference type="Proteomes" id="UP000176629">
    <property type="component" value="Unassembled WGS sequence"/>
</dbReference>
<dbReference type="InterPro" id="IPR015797">
    <property type="entry name" value="NUDIX_hydrolase-like_dom_sf"/>
</dbReference>
<gene>
    <name evidence="2" type="ORF">A3A03_00160</name>
</gene>
<feature type="domain" description="Nudix hydrolase" evidence="1">
    <location>
        <begin position="11"/>
        <end position="113"/>
    </location>
</feature>
<name>A0A1F6XL14_9BACT</name>
<evidence type="ECO:0000313" key="2">
    <source>
        <dbReference type="EMBL" id="OGI94691.1"/>
    </source>
</evidence>
<dbReference type="EMBL" id="MFUX01000013">
    <property type="protein sequence ID" value="OGI94691.1"/>
    <property type="molecule type" value="Genomic_DNA"/>
</dbReference>
<protein>
    <recommendedName>
        <fullName evidence="1">Nudix hydrolase domain-containing protein</fullName>
    </recommendedName>
</protein>
<dbReference type="AlphaFoldDB" id="A0A1F6XL14"/>
<dbReference type="SUPFAM" id="SSF55811">
    <property type="entry name" value="Nudix"/>
    <property type="match status" value="1"/>
</dbReference>
<evidence type="ECO:0000259" key="1">
    <source>
        <dbReference type="Pfam" id="PF00293"/>
    </source>
</evidence>
<dbReference type="InterPro" id="IPR000086">
    <property type="entry name" value="NUDIX_hydrolase_dom"/>
</dbReference>
<dbReference type="Pfam" id="PF00293">
    <property type="entry name" value="NUDIX"/>
    <property type="match status" value="1"/>
</dbReference>
<proteinExistence type="predicted"/>
<accession>A0A1F6XL14</accession>
<evidence type="ECO:0000313" key="3">
    <source>
        <dbReference type="Proteomes" id="UP000176629"/>
    </source>
</evidence>
<sequence length="123" mass="13736">MFGDVFGDVRRLQTGHEGGKWSIPGGKIGSDGEEHDILLKNTKKEILEEVGIEIFDDVALVHDNTFTRSNGDDVLALVFLCKYKSGEAKPLEDTADVKWIGKDEINNYEFSPNVKEYVLKGFS</sequence>